<evidence type="ECO:0000256" key="3">
    <source>
        <dbReference type="SAM" id="MobiDB-lite"/>
    </source>
</evidence>
<dbReference type="InterPro" id="IPR017900">
    <property type="entry name" value="4Fe4S_Fe_S_CS"/>
</dbReference>
<dbReference type="InterPro" id="IPR003439">
    <property type="entry name" value="ABC_transporter-like_ATP-bd"/>
</dbReference>
<dbReference type="GO" id="GO:0016887">
    <property type="term" value="F:ATP hydrolysis activity"/>
    <property type="evidence" value="ECO:0007669"/>
    <property type="project" value="InterPro"/>
</dbReference>
<reference evidence="6" key="1">
    <citation type="submission" date="2014-11" db="EMBL/GenBank/DDBJ databases">
        <authorList>
            <person name="Otto D Thomas"/>
            <person name="Naeem Raeece"/>
        </authorList>
    </citation>
    <scope>NUCLEOTIDE SEQUENCE</scope>
</reference>
<dbReference type="PANTHER" id="PTHR19248">
    <property type="entry name" value="ATP-BINDING TRANSPORT PROTEIN-RELATED"/>
    <property type="match status" value="1"/>
</dbReference>
<evidence type="ECO:0000256" key="1">
    <source>
        <dbReference type="ARBA" id="ARBA00022741"/>
    </source>
</evidence>
<dbReference type="InterPro" id="IPR017871">
    <property type="entry name" value="ABC_transporter-like_CS"/>
</dbReference>
<dbReference type="EMBL" id="CDMZ01005069">
    <property type="protein sequence ID" value="CEM51838.1"/>
    <property type="molecule type" value="Genomic_DNA"/>
</dbReference>
<evidence type="ECO:0000259" key="4">
    <source>
        <dbReference type="PROSITE" id="PS50893"/>
    </source>
</evidence>
<feature type="domain" description="ABC transporter" evidence="4">
    <location>
        <begin position="82"/>
        <end position="344"/>
    </location>
</feature>
<gene>
    <name evidence="6" type="ORF">Cvel_10896</name>
</gene>
<dbReference type="PROSITE" id="PS00198">
    <property type="entry name" value="4FE4S_FER_1"/>
    <property type="match status" value="1"/>
</dbReference>
<dbReference type="Gene3D" id="3.40.50.300">
    <property type="entry name" value="P-loop containing nucleotide triphosphate hydrolases"/>
    <property type="match status" value="2"/>
</dbReference>
<keyword evidence="1" id="KW-0547">Nucleotide-binding</keyword>
<dbReference type="InterPro" id="IPR003593">
    <property type="entry name" value="AAA+_ATPase"/>
</dbReference>
<dbReference type="PhylomeDB" id="A0A0G4I4L1"/>
<dbReference type="FunFam" id="3.40.50.300:FF:001546">
    <property type="entry name" value="RNase L inhibitor homolog"/>
    <property type="match status" value="1"/>
</dbReference>
<organism evidence="6">
    <name type="scientific">Chromera velia CCMP2878</name>
    <dbReference type="NCBI Taxonomy" id="1169474"/>
    <lineage>
        <taxon>Eukaryota</taxon>
        <taxon>Sar</taxon>
        <taxon>Alveolata</taxon>
        <taxon>Colpodellida</taxon>
        <taxon>Chromeraceae</taxon>
        <taxon>Chromera</taxon>
    </lineage>
</organism>
<dbReference type="AlphaFoldDB" id="A0A0G4I4L1"/>
<dbReference type="PROSITE" id="PS00211">
    <property type="entry name" value="ABC_TRANSPORTER_1"/>
    <property type="match status" value="2"/>
</dbReference>
<dbReference type="Pfam" id="PF04068">
    <property type="entry name" value="Fer4_RLI"/>
    <property type="match status" value="1"/>
</dbReference>
<dbReference type="FunFam" id="3.40.50.300:FF:000152">
    <property type="entry name" value="ATP-binding cassette, sub-family E, member 1"/>
    <property type="match status" value="1"/>
</dbReference>
<dbReference type="PROSITE" id="PS50893">
    <property type="entry name" value="ABC_TRANSPORTER_2"/>
    <property type="match status" value="2"/>
</dbReference>
<dbReference type="SUPFAM" id="SSF52540">
    <property type="entry name" value="P-loop containing nucleoside triphosphate hydrolases"/>
    <property type="match status" value="2"/>
</dbReference>
<sequence>MPPKRQPQLGGTGEDSKLRVAIVSSDRCKPQKCHQECKKACPVVKTGKLCIEADPSRKVAFISEPLCVGCGICVSRCPFDAISIINLPKDMKRDLTHRFGPNTFKLHRLPVPRHGQVLGLVGTNGIGKSTALRILSGSLRPNLGLHDAPPAWTDILTYFRGSELQNYFKRLTNAEASFTCAMKPQHVTDFDFCRVAGTRGDRPSSPSVAEVLASKVNPERPERVKDIVKEMELSHLMDRGIEKLSGGERQRVAIAVTVISKADVFMFDEPSSYLDIRQRMRAAETIRSTASSSRDAYVIVVEHDLAVLDYMSDFVCCLWGKAGGYGVVSSPLSVGEGINSFMEGFLRTENLRFREEPLKFRIPTDRERDRREGGDPHSYGYPDMRKTLARFTLEVRGGEFSPSEIVVMLGENGCGKTTFIQMLAGRMTPDGEGKEGEKLPKLSVSYKPQTLPRFAGSVREVLMARIPNKFLCPQFNASVIRPLSGEALLDRVFDTLSGGELQRVTVILALGKDADVYLLDEPSAYLDAEQRIEMARVIRRCVLQEKRAAFIVEHDLMMSTYMADRVIVYEGTPGVSCVAHAPEGLVCGMNRFLQSLQITFRKDKNSQRPRVNKKGGVKDREQKAEGKYFLISDSLSSS</sequence>
<dbReference type="NCBIfam" id="NF009945">
    <property type="entry name" value="PRK13409.1"/>
    <property type="match status" value="1"/>
</dbReference>
<dbReference type="InterPro" id="IPR013283">
    <property type="entry name" value="RLI1"/>
</dbReference>
<evidence type="ECO:0000259" key="5">
    <source>
        <dbReference type="PROSITE" id="PS51379"/>
    </source>
</evidence>
<feature type="region of interest" description="Disordered" evidence="3">
    <location>
        <begin position="604"/>
        <end position="624"/>
    </location>
</feature>
<dbReference type="VEuPathDB" id="CryptoDB:Cvel_10896"/>
<dbReference type="SUPFAM" id="SSF54862">
    <property type="entry name" value="4Fe-4S ferredoxins"/>
    <property type="match status" value="1"/>
</dbReference>
<dbReference type="SMART" id="SM00382">
    <property type="entry name" value="AAA"/>
    <property type="match status" value="2"/>
</dbReference>
<dbReference type="InterPro" id="IPR017896">
    <property type="entry name" value="4Fe4S_Fe-S-bd"/>
</dbReference>
<dbReference type="Pfam" id="PF00005">
    <property type="entry name" value="ABC_tran"/>
    <property type="match status" value="2"/>
</dbReference>
<proteinExistence type="predicted"/>
<dbReference type="InterPro" id="IPR027417">
    <property type="entry name" value="P-loop_NTPase"/>
</dbReference>
<dbReference type="Pfam" id="PF00037">
    <property type="entry name" value="Fer4"/>
    <property type="match status" value="1"/>
</dbReference>
<evidence type="ECO:0008006" key="7">
    <source>
        <dbReference type="Google" id="ProtNLM"/>
    </source>
</evidence>
<dbReference type="PRINTS" id="PR01868">
    <property type="entry name" value="ABCEFAMILY"/>
</dbReference>
<dbReference type="GO" id="GO:0005524">
    <property type="term" value="F:ATP binding"/>
    <property type="evidence" value="ECO:0007669"/>
    <property type="project" value="UniProtKB-KW"/>
</dbReference>
<protein>
    <recommendedName>
        <fullName evidence="7">ABC transporter domain-containing protein</fullName>
    </recommendedName>
</protein>
<accession>A0A0G4I4L1</accession>
<dbReference type="InterPro" id="IPR007209">
    <property type="entry name" value="RNaseL-inhib-like_metal-bd_dom"/>
</dbReference>
<evidence type="ECO:0000256" key="2">
    <source>
        <dbReference type="ARBA" id="ARBA00022840"/>
    </source>
</evidence>
<feature type="domain" description="ABC transporter" evidence="4">
    <location>
        <begin position="346"/>
        <end position="596"/>
    </location>
</feature>
<name>A0A0G4I4L1_9ALVE</name>
<keyword evidence="2" id="KW-0067">ATP-binding</keyword>
<feature type="domain" description="4Fe-4S ferredoxin-type" evidence="5">
    <location>
        <begin position="58"/>
        <end position="87"/>
    </location>
</feature>
<dbReference type="PROSITE" id="PS51379">
    <property type="entry name" value="4FE4S_FER_2"/>
    <property type="match status" value="1"/>
</dbReference>
<evidence type="ECO:0000313" key="6">
    <source>
        <dbReference type="EMBL" id="CEM51838.1"/>
    </source>
</evidence>